<dbReference type="PANTHER" id="PTHR47637:SF1">
    <property type="entry name" value="CHAPERONE SURA"/>
    <property type="match status" value="1"/>
</dbReference>
<organism evidence="5 6">
    <name type="scientific">Persicobacter diffluens</name>
    <dbReference type="NCBI Taxonomy" id="981"/>
    <lineage>
        <taxon>Bacteria</taxon>
        <taxon>Pseudomonadati</taxon>
        <taxon>Bacteroidota</taxon>
        <taxon>Cytophagia</taxon>
        <taxon>Cytophagales</taxon>
        <taxon>Persicobacteraceae</taxon>
        <taxon>Persicobacter</taxon>
    </lineage>
</organism>
<dbReference type="InterPro" id="IPR000297">
    <property type="entry name" value="PPIase_PpiC"/>
</dbReference>
<dbReference type="InterPro" id="IPR050280">
    <property type="entry name" value="OMP_Chaperone_SurA"/>
</dbReference>
<dbReference type="PANTHER" id="PTHR47637">
    <property type="entry name" value="CHAPERONE SURA"/>
    <property type="match status" value="1"/>
</dbReference>
<feature type="signal peptide" evidence="3">
    <location>
        <begin position="1"/>
        <end position="27"/>
    </location>
</feature>
<keyword evidence="2" id="KW-0697">Rotamase</keyword>
<dbReference type="PROSITE" id="PS50198">
    <property type="entry name" value="PPIC_PPIASE_2"/>
    <property type="match status" value="2"/>
</dbReference>
<dbReference type="SUPFAM" id="SSF109998">
    <property type="entry name" value="Triger factor/SurA peptide-binding domain-like"/>
    <property type="match status" value="1"/>
</dbReference>
<keyword evidence="1 3" id="KW-0732">Signal</keyword>
<comment type="caution">
    <text evidence="5">The sequence shown here is derived from an EMBL/GenBank/DDBJ whole genome shotgun (WGS) entry which is preliminary data.</text>
</comment>
<dbReference type="Pfam" id="PF00639">
    <property type="entry name" value="Rotamase"/>
    <property type="match status" value="2"/>
</dbReference>
<accession>A0AAN4W162</accession>
<evidence type="ECO:0000259" key="4">
    <source>
        <dbReference type="PROSITE" id="PS50198"/>
    </source>
</evidence>
<gene>
    <name evidence="5" type="primary">surA</name>
    <name evidence="5" type="ORF">PEDI_25670</name>
</gene>
<sequence>MKLRSLPSLIANLFVLLLVVTSLEALAQGGPKPVVADKIVAKVDNYIVLKSELERAYLEFLSQGKMDADMDKCKMLESLIVDKLMVAKAEIDSVEVSEDMVNGELDRRMAYFIQQVGGEDKIQEYYDKSVEEFKEELFDRVKEDITKQTMHQEITSGVSVTPNEVKKFFKKIPKDSLPYYSTEVQLGQIVKEPEPSEQEDEIARQTLLDIKQKVLAGGDFEEFAKQYSQDPGSGAFGGNLGWMSRGQLVPEFEESAMTMKVNEISDPVKSDFGYHLIQLLDRRGNEFNSRHILIKPKIGSSDLDIARDYLDSLRTLILADSIEFERTAKDHSDDQMTANAGGYFTDATGGNVVSVETLDPTIFFTIDTMKVGNISKPVEFRQQDGTNAVRILYYKKKVSPHVANLVDDYLKIQQAALNQKQGEKVSKWFSTAKDDVFISVDEEYRDCGILDD</sequence>
<feature type="domain" description="PpiC" evidence="4">
    <location>
        <begin position="284"/>
        <end position="379"/>
    </location>
</feature>
<dbReference type="InterPro" id="IPR027304">
    <property type="entry name" value="Trigger_fact/SurA_dom_sf"/>
</dbReference>
<evidence type="ECO:0000313" key="5">
    <source>
        <dbReference type="EMBL" id="GJM62015.1"/>
    </source>
</evidence>
<keyword evidence="6" id="KW-1185">Reference proteome</keyword>
<dbReference type="SUPFAM" id="SSF54534">
    <property type="entry name" value="FKBP-like"/>
    <property type="match status" value="2"/>
</dbReference>
<dbReference type="AlphaFoldDB" id="A0AAN4W162"/>
<dbReference type="Gene3D" id="1.10.4030.10">
    <property type="entry name" value="Porin chaperone SurA, peptide-binding domain"/>
    <property type="match status" value="1"/>
</dbReference>
<dbReference type="Proteomes" id="UP001310022">
    <property type="component" value="Unassembled WGS sequence"/>
</dbReference>
<dbReference type="InterPro" id="IPR046357">
    <property type="entry name" value="PPIase_dom_sf"/>
</dbReference>
<name>A0AAN4W162_9BACT</name>
<reference evidence="5 6" key="1">
    <citation type="submission" date="2021-12" db="EMBL/GenBank/DDBJ databases">
        <title>Genome sequencing of bacteria with rrn-lacking chromosome and rrn-plasmid.</title>
        <authorList>
            <person name="Anda M."/>
            <person name="Iwasaki W."/>
        </authorList>
    </citation>
    <scope>NUCLEOTIDE SEQUENCE [LARGE SCALE GENOMIC DNA]</scope>
    <source>
        <strain evidence="5 6">NBRC 15940</strain>
    </source>
</reference>
<dbReference type="GO" id="GO:0003755">
    <property type="term" value="F:peptidyl-prolyl cis-trans isomerase activity"/>
    <property type="evidence" value="ECO:0007669"/>
    <property type="project" value="UniProtKB-KW"/>
</dbReference>
<feature type="domain" description="PpiC" evidence="4">
    <location>
        <begin position="181"/>
        <end position="281"/>
    </location>
</feature>
<dbReference type="Gene3D" id="3.10.50.40">
    <property type="match status" value="2"/>
</dbReference>
<dbReference type="RefSeq" id="WP_338237427.1">
    <property type="nucleotide sequence ID" value="NZ_BQKE01000001.1"/>
</dbReference>
<protein>
    <submittedName>
        <fullName evidence="5">Peptidylprolyl isomerase</fullName>
    </submittedName>
</protein>
<evidence type="ECO:0000256" key="1">
    <source>
        <dbReference type="ARBA" id="ARBA00022729"/>
    </source>
</evidence>
<evidence type="ECO:0000256" key="2">
    <source>
        <dbReference type="PROSITE-ProRule" id="PRU00278"/>
    </source>
</evidence>
<keyword evidence="2 5" id="KW-0413">Isomerase</keyword>
<evidence type="ECO:0000256" key="3">
    <source>
        <dbReference type="SAM" id="SignalP"/>
    </source>
</evidence>
<dbReference type="EMBL" id="BQKE01000001">
    <property type="protein sequence ID" value="GJM62015.1"/>
    <property type="molecule type" value="Genomic_DNA"/>
</dbReference>
<proteinExistence type="predicted"/>
<evidence type="ECO:0000313" key="6">
    <source>
        <dbReference type="Proteomes" id="UP001310022"/>
    </source>
</evidence>
<feature type="chain" id="PRO_5042937983" evidence="3">
    <location>
        <begin position="28"/>
        <end position="452"/>
    </location>
</feature>